<keyword evidence="1" id="KW-0472">Membrane</keyword>
<evidence type="ECO:0000313" key="2">
    <source>
        <dbReference type="EMBL" id="SFL49403.1"/>
    </source>
</evidence>
<protein>
    <recommendedName>
        <fullName evidence="4">MASE1 protein</fullName>
    </recommendedName>
</protein>
<evidence type="ECO:0000313" key="3">
    <source>
        <dbReference type="Proteomes" id="UP000199470"/>
    </source>
</evidence>
<dbReference type="STRING" id="758825.SAMN02982985_00472"/>
<dbReference type="AlphaFoldDB" id="A0A1I4I5Q4"/>
<keyword evidence="3" id="KW-1185">Reference proteome</keyword>
<name>A0A1I4I5Q4_9BURK</name>
<feature type="transmembrane region" description="Helical" evidence="1">
    <location>
        <begin position="83"/>
        <end position="107"/>
    </location>
</feature>
<evidence type="ECO:0000256" key="1">
    <source>
        <dbReference type="SAM" id="Phobius"/>
    </source>
</evidence>
<accession>A0A1I4I5Q4</accession>
<keyword evidence="1" id="KW-0812">Transmembrane</keyword>
<dbReference type="RefSeq" id="WP_245774046.1">
    <property type="nucleotide sequence ID" value="NZ_FOTW01000004.1"/>
</dbReference>
<dbReference type="Proteomes" id="UP000199470">
    <property type="component" value="Unassembled WGS sequence"/>
</dbReference>
<keyword evidence="1" id="KW-1133">Transmembrane helix</keyword>
<evidence type="ECO:0008006" key="4">
    <source>
        <dbReference type="Google" id="ProtNLM"/>
    </source>
</evidence>
<reference evidence="2 3" key="1">
    <citation type="submission" date="2016-10" db="EMBL/GenBank/DDBJ databases">
        <authorList>
            <person name="de Groot N.N."/>
        </authorList>
    </citation>
    <scope>NUCLEOTIDE SEQUENCE [LARGE SCALE GENOMIC DNA]</scope>
    <source>
        <strain evidence="2 3">ATCC 43154</strain>
    </source>
</reference>
<proteinExistence type="predicted"/>
<gene>
    <name evidence="2" type="ORF">SAMN02982985_00472</name>
</gene>
<feature type="transmembrane region" description="Helical" evidence="1">
    <location>
        <begin position="60"/>
        <end position="77"/>
    </location>
</feature>
<feature type="transmembrane region" description="Helical" evidence="1">
    <location>
        <begin position="119"/>
        <end position="139"/>
    </location>
</feature>
<sequence>MARIRLHALLILSSALFYYLLARLQDLAFPHVEFSRGIGWIYLPAGARLLCPLLFGFSGALGVMLGSWVICFFYLYPDDPLRSLAGGVSSAIAPYLVYRLSLALFGMQDSLRQLSSTRLLMLVPIFGVASPLMHHLWFWLHGDAVDLGRGFAVMAVGDMAGALLVIYALKALLGLCAPGPEALK</sequence>
<dbReference type="EMBL" id="FOTW01000004">
    <property type="protein sequence ID" value="SFL49403.1"/>
    <property type="molecule type" value="Genomic_DNA"/>
</dbReference>
<feature type="transmembrane region" description="Helical" evidence="1">
    <location>
        <begin position="151"/>
        <end position="169"/>
    </location>
</feature>
<organism evidence="2 3">
    <name type="scientific">Rugamonas rubra</name>
    <dbReference type="NCBI Taxonomy" id="758825"/>
    <lineage>
        <taxon>Bacteria</taxon>
        <taxon>Pseudomonadati</taxon>
        <taxon>Pseudomonadota</taxon>
        <taxon>Betaproteobacteria</taxon>
        <taxon>Burkholderiales</taxon>
        <taxon>Oxalobacteraceae</taxon>
        <taxon>Telluria group</taxon>
        <taxon>Rugamonas</taxon>
    </lineage>
</organism>